<proteinExistence type="evidence at transcript level"/>
<protein>
    <submittedName>
        <fullName evidence="3">Putative salivary lipocalin</fullName>
    </submittedName>
</protein>
<feature type="non-terminal residue" evidence="3">
    <location>
        <position position="1"/>
    </location>
</feature>
<dbReference type="GO" id="GO:0043176">
    <property type="term" value="F:amine binding"/>
    <property type="evidence" value="ECO:0007669"/>
    <property type="project" value="InterPro"/>
</dbReference>
<dbReference type="InterPro" id="IPR012674">
    <property type="entry name" value="Calycin"/>
</dbReference>
<feature type="signal peptide" evidence="2">
    <location>
        <begin position="1"/>
        <end position="20"/>
    </location>
</feature>
<keyword evidence="2" id="KW-0732">Signal</keyword>
<keyword evidence="1" id="KW-0812">Transmembrane</keyword>
<dbReference type="Gene3D" id="2.40.128.20">
    <property type="match status" value="1"/>
</dbReference>
<evidence type="ECO:0000313" key="3">
    <source>
        <dbReference type="EMBL" id="JAA62465.1"/>
    </source>
</evidence>
<feature type="chain" id="PRO_5003982060" evidence="2">
    <location>
        <begin position="21"/>
        <end position="246"/>
    </location>
</feature>
<evidence type="ECO:0000256" key="1">
    <source>
        <dbReference type="SAM" id="Phobius"/>
    </source>
</evidence>
<name>L7MEP7_RHIPC</name>
<reference evidence="3" key="1">
    <citation type="submission" date="2012-11" db="EMBL/GenBank/DDBJ databases">
        <authorList>
            <person name="Lucero-Rivera Y.E."/>
            <person name="Tovar-Ramirez D."/>
        </authorList>
    </citation>
    <scope>NUCLEOTIDE SEQUENCE</scope>
    <source>
        <tissue evidence="3">Salivary gland</tissue>
    </source>
</reference>
<keyword evidence="1" id="KW-0472">Membrane</keyword>
<keyword evidence="1" id="KW-1133">Transmembrane helix</keyword>
<dbReference type="InterPro" id="IPR002970">
    <property type="entry name" value="Tick_his-bd"/>
</dbReference>
<reference evidence="3" key="2">
    <citation type="journal article" date="2015" name="J. Proteomics">
        <title>Sexual differences in the sialomes of the zebra tick, Rhipicephalus pulchellus.</title>
        <authorList>
            <person name="Tan A.W."/>
            <person name="Francischetti I.M."/>
            <person name="Slovak M."/>
            <person name="Kini R.M."/>
            <person name="Ribeiro J.M."/>
        </authorList>
    </citation>
    <scope>NUCLEOTIDE SEQUENCE</scope>
    <source>
        <tissue evidence="3">Salivary gland</tissue>
    </source>
</reference>
<sequence length="246" mass="28699">IDSLTVLSLLACLVSQSTNTLTAPHAEKWNKKRYISTIMGCNILLLVGLFSSLPSLHMAARGRNELTMAYRALEFLKDTQDIYLVGISNYPKFGNLFFSCMRLQRHWNLQYSADRELIYEAHDELRHEGSSRPQEREGDISWVHTQFWVVFWMDKHDDRVLRFDFRGEKRPQIKIPTSIGVVYAGEKCMITGTGETRNGKDICTFWVRQADVKNLPQDCERMFNQHCHYPKIIVTEINPDCLTWYQ</sequence>
<dbReference type="EMBL" id="GACK01002569">
    <property type="protein sequence ID" value="JAA62465.1"/>
    <property type="molecule type" value="mRNA"/>
</dbReference>
<evidence type="ECO:0000256" key="2">
    <source>
        <dbReference type="SAM" id="SignalP"/>
    </source>
</evidence>
<feature type="transmembrane region" description="Helical" evidence="1">
    <location>
        <begin position="32"/>
        <end position="53"/>
    </location>
</feature>
<dbReference type="GO" id="GO:0030682">
    <property type="term" value="P:symbiont-mediated perturbation of host defenses"/>
    <property type="evidence" value="ECO:0007669"/>
    <property type="project" value="InterPro"/>
</dbReference>
<dbReference type="Pfam" id="PF02098">
    <property type="entry name" value="His_binding"/>
    <property type="match status" value="1"/>
</dbReference>
<organism evidence="3">
    <name type="scientific">Rhipicephalus pulchellus</name>
    <name type="common">Yellow backed tick</name>
    <name type="synonym">Dermacentor pulchellus</name>
    <dbReference type="NCBI Taxonomy" id="72859"/>
    <lineage>
        <taxon>Eukaryota</taxon>
        <taxon>Metazoa</taxon>
        <taxon>Ecdysozoa</taxon>
        <taxon>Arthropoda</taxon>
        <taxon>Chelicerata</taxon>
        <taxon>Arachnida</taxon>
        <taxon>Acari</taxon>
        <taxon>Parasitiformes</taxon>
        <taxon>Ixodida</taxon>
        <taxon>Ixodoidea</taxon>
        <taxon>Ixodidae</taxon>
        <taxon>Rhipicephalinae</taxon>
        <taxon>Rhipicephalus</taxon>
        <taxon>Rhipicephalus</taxon>
    </lineage>
</organism>
<dbReference type="SUPFAM" id="SSF50814">
    <property type="entry name" value="Lipocalins"/>
    <property type="match status" value="1"/>
</dbReference>
<dbReference type="AlphaFoldDB" id="L7MEP7"/>
<accession>L7MEP7</accession>